<feature type="signal peptide" evidence="2">
    <location>
        <begin position="1"/>
        <end position="21"/>
    </location>
</feature>
<name>A0A1Z2L7L5_9ACTN</name>
<evidence type="ECO:0000256" key="1">
    <source>
        <dbReference type="ARBA" id="ARBA00022801"/>
    </source>
</evidence>
<dbReference type="Proteomes" id="UP000195755">
    <property type="component" value="Chromosome"/>
</dbReference>
<organism evidence="3 4">
    <name type="scientific">Streptomyces albireticuli</name>
    <dbReference type="NCBI Taxonomy" id="1940"/>
    <lineage>
        <taxon>Bacteria</taxon>
        <taxon>Bacillati</taxon>
        <taxon>Actinomycetota</taxon>
        <taxon>Actinomycetes</taxon>
        <taxon>Kitasatosporales</taxon>
        <taxon>Streptomycetaceae</taxon>
        <taxon>Streptomyces</taxon>
    </lineage>
</organism>
<evidence type="ECO:0000256" key="2">
    <source>
        <dbReference type="SAM" id="SignalP"/>
    </source>
</evidence>
<feature type="chain" id="PRO_5039100651" evidence="2">
    <location>
        <begin position="22"/>
        <end position="189"/>
    </location>
</feature>
<dbReference type="NCBIfam" id="NF033748">
    <property type="entry name" value="class_F_sortase"/>
    <property type="match status" value="1"/>
</dbReference>
<dbReference type="SUPFAM" id="SSF63817">
    <property type="entry name" value="Sortase"/>
    <property type="match status" value="1"/>
</dbReference>
<evidence type="ECO:0000313" key="3">
    <source>
        <dbReference type="EMBL" id="ARZ70273.1"/>
    </source>
</evidence>
<protein>
    <submittedName>
        <fullName evidence="3">Peptidase C60</fullName>
    </submittedName>
</protein>
<dbReference type="InterPro" id="IPR023365">
    <property type="entry name" value="Sortase_dom-sf"/>
</dbReference>
<dbReference type="GO" id="GO:0016787">
    <property type="term" value="F:hydrolase activity"/>
    <property type="evidence" value="ECO:0007669"/>
    <property type="project" value="UniProtKB-KW"/>
</dbReference>
<evidence type="ECO:0000313" key="4">
    <source>
        <dbReference type="Proteomes" id="UP000195755"/>
    </source>
</evidence>
<reference evidence="3 4" key="1">
    <citation type="submission" date="2017-06" db="EMBL/GenBank/DDBJ databases">
        <title>Streptomyces albireticuli Genome sequencing and assembly.</title>
        <authorList>
            <person name="Wang Y."/>
            <person name="Du B."/>
            <person name="Ding Y."/>
            <person name="Liu H."/>
            <person name="Hou Q."/>
            <person name="Liu K."/>
            <person name="Yao L."/>
            <person name="Wang C."/>
        </authorList>
    </citation>
    <scope>NUCLEOTIDE SEQUENCE [LARGE SCALE GENOMIC DNA]</scope>
    <source>
        <strain evidence="3 4">MDJK11</strain>
    </source>
</reference>
<sequence length="189" mass="19462">MRTKPLAIPFLLALATLTALTACSLTGRTTGTGEASGTPASAEEPSRVSIPSIGVDSALLRLGLNSDDTVQVPPPEKGMTAGWYTGGATPGTPGAAVIIGHNDTREGKAVFHDLGKVGKGAAVNVKRGDGEVLHFTVTGTEKVGKDAFPTRKVYGETSERALRLVTCAGELDADGHPVENLIVYATLKP</sequence>
<dbReference type="PROSITE" id="PS51257">
    <property type="entry name" value="PROKAR_LIPOPROTEIN"/>
    <property type="match status" value="1"/>
</dbReference>
<dbReference type="EMBL" id="CP021744">
    <property type="protein sequence ID" value="ARZ70273.1"/>
    <property type="molecule type" value="Genomic_DNA"/>
</dbReference>
<dbReference type="CDD" id="cd05829">
    <property type="entry name" value="Sortase_F"/>
    <property type="match status" value="1"/>
</dbReference>
<dbReference type="InterPro" id="IPR005754">
    <property type="entry name" value="Sortase"/>
</dbReference>
<dbReference type="Gene3D" id="2.40.260.10">
    <property type="entry name" value="Sortase"/>
    <property type="match status" value="1"/>
</dbReference>
<gene>
    <name evidence="3" type="ORF">SMD11_4679</name>
</gene>
<dbReference type="KEGG" id="salj:SMD11_4679"/>
<accession>A0A1Z2L7L5</accession>
<dbReference type="OrthoDB" id="525039at2"/>
<dbReference type="Pfam" id="PF04203">
    <property type="entry name" value="Sortase"/>
    <property type="match status" value="1"/>
</dbReference>
<proteinExistence type="predicted"/>
<keyword evidence="1" id="KW-0378">Hydrolase</keyword>
<dbReference type="InterPro" id="IPR042001">
    <property type="entry name" value="Sortase_F"/>
</dbReference>
<keyword evidence="2" id="KW-0732">Signal</keyword>
<dbReference type="RefSeq" id="WP_087928245.1">
    <property type="nucleotide sequence ID" value="NZ_CP021744.1"/>
</dbReference>
<dbReference type="AlphaFoldDB" id="A0A1Z2L7L5"/>